<protein>
    <submittedName>
        <fullName evidence="1">Uncharacterized protein</fullName>
    </submittedName>
</protein>
<gene>
    <name evidence="1" type="ORF">CTI12_AA626390</name>
</gene>
<dbReference type="AlphaFoldDB" id="A0A2U1K7V0"/>
<keyword evidence="2" id="KW-1185">Reference proteome</keyword>
<proteinExistence type="predicted"/>
<reference evidence="1 2" key="1">
    <citation type="journal article" date="2018" name="Mol. Plant">
        <title>The genome of Artemisia annua provides insight into the evolution of Asteraceae family and artemisinin biosynthesis.</title>
        <authorList>
            <person name="Shen Q."/>
            <person name="Zhang L."/>
            <person name="Liao Z."/>
            <person name="Wang S."/>
            <person name="Yan T."/>
            <person name="Shi P."/>
            <person name="Liu M."/>
            <person name="Fu X."/>
            <person name="Pan Q."/>
            <person name="Wang Y."/>
            <person name="Lv Z."/>
            <person name="Lu X."/>
            <person name="Zhang F."/>
            <person name="Jiang W."/>
            <person name="Ma Y."/>
            <person name="Chen M."/>
            <person name="Hao X."/>
            <person name="Li L."/>
            <person name="Tang Y."/>
            <person name="Lv G."/>
            <person name="Zhou Y."/>
            <person name="Sun X."/>
            <person name="Brodelius P.E."/>
            <person name="Rose J.K.C."/>
            <person name="Tang K."/>
        </authorList>
    </citation>
    <scope>NUCLEOTIDE SEQUENCE [LARGE SCALE GENOMIC DNA]</scope>
    <source>
        <strain evidence="2">cv. Huhao1</strain>
        <tissue evidence="1">Leaf</tissue>
    </source>
</reference>
<evidence type="ECO:0000313" key="1">
    <source>
        <dbReference type="EMBL" id="PWA13597.1"/>
    </source>
</evidence>
<sequence>MTADSNQAVEESENKDPYQLPLSLKALEGTKHVFQFHFDTGMTTRRPDFILDAVAVLEKKAIGIATNQH</sequence>
<name>A0A2U1K7V0_ARTAN</name>
<comment type="caution">
    <text evidence="1">The sequence shown here is derived from an EMBL/GenBank/DDBJ whole genome shotgun (WGS) entry which is preliminary data.</text>
</comment>
<evidence type="ECO:0000313" key="2">
    <source>
        <dbReference type="Proteomes" id="UP000245207"/>
    </source>
</evidence>
<organism evidence="1 2">
    <name type="scientific">Artemisia annua</name>
    <name type="common">Sweet wormwood</name>
    <dbReference type="NCBI Taxonomy" id="35608"/>
    <lineage>
        <taxon>Eukaryota</taxon>
        <taxon>Viridiplantae</taxon>
        <taxon>Streptophyta</taxon>
        <taxon>Embryophyta</taxon>
        <taxon>Tracheophyta</taxon>
        <taxon>Spermatophyta</taxon>
        <taxon>Magnoliopsida</taxon>
        <taxon>eudicotyledons</taxon>
        <taxon>Gunneridae</taxon>
        <taxon>Pentapetalae</taxon>
        <taxon>asterids</taxon>
        <taxon>campanulids</taxon>
        <taxon>Asterales</taxon>
        <taxon>Asteraceae</taxon>
        <taxon>Asteroideae</taxon>
        <taxon>Anthemideae</taxon>
        <taxon>Artemisiinae</taxon>
        <taxon>Artemisia</taxon>
    </lineage>
</organism>
<accession>A0A2U1K7V0</accession>
<dbReference type="Proteomes" id="UP000245207">
    <property type="component" value="Unassembled WGS sequence"/>
</dbReference>
<dbReference type="EMBL" id="PKPP01039222">
    <property type="protein sequence ID" value="PWA13597.1"/>
    <property type="molecule type" value="Genomic_DNA"/>
</dbReference>